<evidence type="ECO:0000256" key="1">
    <source>
        <dbReference type="ARBA" id="ARBA00004496"/>
    </source>
</evidence>
<evidence type="ECO:0000256" key="10">
    <source>
        <dbReference type="ARBA" id="ARBA00023146"/>
    </source>
</evidence>
<comment type="pathway">
    <text evidence="2">Amino-acid biosynthesis; L-histidine biosynthesis; L-histidine from 5-phospho-alpha-D-ribose 1-diphosphate: step 1/9.</text>
</comment>
<evidence type="ECO:0000256" key="14">
    <source>
        <dbReference type="PIRSR" id="PIRSR001549-1"/>
    </source>
</evidence>
<protein>
    <recommendedName>
        <fullName evidence="13">Histidine--tRNA ligase</fullName>
        <ecNumber evidence="13">6.1.1.21</ecNumber>
    </recommendedName>
    <alternativeName>
        <fullName evidence="13">Histidyl-tRNA synthetase</fullName>
        <shortName evidence="13">HisRS</shortName>
    </alternativeName>
</protein>
<organism evidence="16">
    <name type="scientific">uncultured Thermomicrobiales bacterium</name>
    <dbReference type="NCBI Taxonomy" id="1645740"/>
    <lineage>
        <taxon>Bacteria</taxon>
        <taxon>Pseudomonadati</taxon>
        <taxon>Thermomicrobiota</taxon>
        <taxon>Thermomicrobia</taxon>
        <taxon>Thermomicrobiales</taxon>
        <taxon>environmental samples</taxon>
    </lineage>
</organism>
<evidence type="ECO:0000256" key="12">
    <source>
        <dbReference type="ARBA" id="ARBA00047639"/>
    </source>
</evidence>
<dbReference type="PIRSF" id="PIRSF001549">
    <property type="entry name" value="His-tRNA_synth"/>
    <property type="match status" value="1"/>
</dbReference>
<dbReference type="Gene3D" id="3.30.930.10">
    <property type="entry name" value="Bira Bifunctional Protein, Domain 2"/>
    <property type="match status" value="1"/>
</dbReference>
<dbReference type="GO" id="GO:0006427">
    <property type="term" value="P:histidyl-tRNA aminoacylation"/>
    <property type="evidence" value="ECO:0007669"/>
    <property type="project" value="UniProtKB-UniRule"/>
</dbReference>
<dbReference type="InterPro" id="IPR004516">
    <property type="entry name" value="HisRS/HisZ"/>
</dbReference>
<dbReference type="GO" id="GO:0005524">
    <property type="term" value="F:ATP binding"/>
    <property type="evidence" value="ECO:0007669"/>
    <property type="project" value="UniProtKB-UniRule"/>
</dbReference>
<dbReference type="InterPro" id="IPR006195">
    <property type="entry name" value="aa-tRNA-synth_II"/>
</dbReference>
<dbReference type="AlphaFoldDB" id="A0A6J4UWE9"/>
<keyword evidence="9 13" id="KW-0648">Protein biosynthesis</keyword>
<dbReference type="PROSITE" id="PS50862">
    <property type="entry name" value="AA_TRNA_LIGASE_II"/>
    <property type="match status" value="1"/>
</dbReference>
<gene>
    <name evidence="13" type="primary">hisS</name>
    <name evidence="16" type="ORF">AVDCRST_MAG43-1906</name>
</gene>
<comment type="subcellular location">
    <subcellularLocation>
        <location evidence="1 13">Cytoplasm</location>
    </subcellularLocation>
</comment>
<dbReference type="EMBL" id="CADCWI010000092">
    <property type="protein sequence ID" value="CAA9560260.1"/>
    <property type="molecule type" value="Genomic_DNA"/>
</dbReference>
<evidence type="ECO:0000256" key="4">
    <source>
        <dbReference type="ARBA" id="ARBA00011738"/>
    </source>
</evidence>
<dbReference type="Gene3D" id="3.40.50.800">
    <property type="entry name" value="Anticodon-binding domain"/>
    <property type="match status" value="1"/>
</dbReference>
<dbReference type="GO" id="GO:0000105">
    <property type="term" value="P:L-histidine biosynthetic process"/>
    <property type="evidence" value="ECO:0007669"/>
    <property type="project" value="UniProtKB-UniPathway"/>
</dbReference>
<proteinExistence type="inferred from homology"/>
<dbReference type="InterPro" id="IPR004517">
    <property type="entry name" value="HisZ"/>
</dbReference>
<comment type="catalytic activity">
    <reaction evidence="12 13">
        <text>tRNA(His) + L-histidine + ATP = L-histidyl-tRNA(His) + AMP + diphosphate + H(+)</text>
        <dbReference type="Rhea" id="RHEA:17313"/>
        <dbReference type="Rhea" id="RHEA-COMP:9665"/>
        <dbReference type="Rhea" id="RHEA-COMP:9689"/>
        <dbReference type="ChEBI" id="CHEBI:15378"/>
        <dbReference type="ChEBI" id="CHEBI:30616"/>
        <dbReference type="ChEBI" id="CHEBI:33019"/>
        <dbReference type="ChEBI" id="CHEBI:57595"/>
        <dbReference type="ChEBI" id="CHEBI:78442"/>
        <dbReference type="ChEBI" id="CHEBI:78527"/>
        <dbReference type="ChEBI" id="CHEBI:456215"/>
        <dbReference type="EC" id="6.1.1.21"/>
    </reaction>
</comment>
<feature type="domain" description="Aminoacyl-transfer RNA synthetases class-II family profile" evidence="15">
    <location>
        <begin position="1"/>
        <end position="343"/>
    </location>
</feature>
<evidence type="ECO:0000256" key="6">
    <source>
        <dbReference type="ARBA" id="ARBA00022598"/>
    </source>
</evidence>
<evidence type="ECO:0000259" key="15">
    <source>
        <dbReference type="PROSITE" id="PS50862"/>
    </source>
</evidence>
<dbReference type="UniPathway" id="UPA00031">
    <property type="reaction ID" value="UER00006"/>
</dbReference>
<dbReference type="HAMAP" id="MF_00127">
    <property type="entry name" value="His_tRNA_synth"/>
    <property type="match status" value="1"/>
</dbReference>
<evidence type="ECO:0000256" key="11">
    <source>
        <dbReference type="ARBA" id="ARBA00025246"/>
    </source>
</evidence>
<dbReference type="InterPro" id="IPR036621">
    <property type="entry name" value="Anticodon-bd_dom_sf"/>
</dbReference>
<dbReference type="GO" id="GO:0004821">
    <property type="term" value="F:histidine-tRNA ligase activity"/>
    <property type="evidence" value="ECO:0007669"/>
    <property type="project" value="UniProtKB-UniRule"/>
</dbReference>
<dbReference type="NCBIfam" id="TIGR00442">
    <property type="entry name" value="hisS"/>
    <property type="match status" value="1"/>
</dbReference>
<comment type="function">
    <text evidence="11">Required for the first step of histidine biosynthesis. May allow the feedback regulation of ATP phosphoribosyltransferase activity by histidine.</text>
</comment>
<keyword evidence="5 13" id="KW-0963">Cytoplasm</keyword>
<keyword evidence="6 13" id="KW-0436">Ligase</keyword>
<feature type="binding site" evidence="14">
    <location>
        <position position="124"/>
    </location>
    <ligand>
        <name>L-histidine</name>
        <dbReference type="ChEBI" id="CHEBI:57595"/>
    </ligand>
</feature>
<name>A0A6J4UWE9_9BACT</name>
<reference evidence="16" key="1">
    <citation type="submission" date="2020-02" db="EMBL/GenBank/DDBJ databases">
        <authorList>
            <person name="Meier V. D."/>
        </authorList>
    </citation>
    <scope>NUCLEOTIDE SEQUENCE</scope>
    <source>
        <strain evidence="16">AVDCRST_MAG43</strain>
    </source>
</reference>
<sequence>MNSRKPQILKGFRDYTSDQMLLRQEVISRFRQVFERHGYEPVDTPAIEYMETLTGKAGENEKLMYRFLDHGEREVGLRYDLTVPLARYVTMHQNDIVLPFKRYHIGPVWRAEKPQRGRFREFWQCDADIIGSSSMLADAESISVLVDALHAVNLRSAVVAINHRKLLEALGRLAGVPDDQAPTIFRAIDKLGKIGPDGVRRELVSVGIGEEPASQVLELVTMQGTPDELLDEAERRLEGVEGGAAVQELRELVDYIESLGVVRSAWKIDLSLARGIDYYTGPVYEAIVEEPKVGSVAGAGRYDGLIGQFLGRDIPATGMSLGFERIIEVVGEFDLLATRSSVPDVFLVGFPDTLADTAHIARQLRAEGVNVDQSMLQNRHVGEQLKYATRRNIPLAVVIGTSEIERQVATVRDLRSGDQREVNLTLLGETILHAMTERTS</sequence>
<evidence type="ECO:0000256" key="13">
    <source>
        <dbReference type="HAMAP-Rule" id="MF_00127"/>
    </source>
</evidence>
<comment type="similarity">
    <text evidence="3">Belongs to the class-II aminoacyl-tRNA synthetase family. HisZ subfamily.</text>
</comment>
<dbReference type="SUPFAM" id="SSF55681">
    <property type="entry name" value="Class II aaRS and biotin synthetases"/>
    <property type="match status" value="1"/>
</dbReference>
<dbReference type="InterPro" id="IPR041715">
    <property type="entry name" value="HisRS-like_core"/>
</dbReference>
<dbReference type="CDD" id="cd00773">
    <property type="entry name" value="HisRS-like_core"/>
    <property type="match status" value="1"/>
</dbReference>
<dbReference type="HAMAP" id="MF_00125">
    <property type="entry name" value="HisZ"/>
    <property type="match status" value="1"/>
</dbReference>
<dbReference type="InterPro" id="IPR004154">
    <property type="entry name" value="Anticodon-bd"/>
</dbReference>
<dbReference type="SUPFAM" id="SSF52954">
    <property type="entry name" value="Class II aaRS ABD-related"/>
    <property type="match status" value="1"/>
</dbReference>
<keyword evidence="7 13" id="KW-0547">Nucleotide-binding</keyword>
<comment type="subunit">
    <text evidence="4 13">Homodimer.</text>
</comment>
<keyword evidence="8 13" id="KW-0067">ATP-binding</keyword>
<evidence type="ECO:0000256" key="9">
    <source>
        <dbReference type="ARBA" id="ARBA00022917"/>
    </source>
</evidence>
<feature type="binding site" evidence="14">
    <location>
        <position position="110"/>
    </location>
    <ligand>
        <name>L-histidine</name>
        <dbReference type="ChEBI" id="CHEBI:57595"/>
    </ligand>
</feature>
<evidence type="ECO:0000313" key="16">
    <source>
        <dbReference type="EMBL" id="CAA9560260.1"/>
    </source>
</evidence>
<evidence type="ECO:0000256" key="3">
    <source>
        <dbReference type="ARBA" id="ARBA00005539"/>
    </source>
</evidence>
<evidence type="ECO:0000256" key="7">
    <source>
        <dbReference type="ARBA" id="ARBA00022741"/>
    </source>
</evidence>
<dbReference type="InterPro" id="IPR015807">
    <property type="entry name" value="His-tRNA-ligase"/>
</dbReference>
<dbReference type="Pfam" id="PF03129">
    <property type="entry name" value="HGTP_anticodon"/>
    <property type="match status" value="1"/>
</dbReference>
<dbReference type="GO" id="GO:0003723">
    <property type="term" value="F:RNA binding"/>
    <property type="evidence" value="ECO:0007669"/>
    <property type="project" value="TreeGrafter"/>
</dbReference>
<feature type="binding site" evidence="14">
    <location>
        <position position="128"/>
    </location>
    <ligand>
        <name>L-histidine</name>
        <dbReference type="ChEBI" id="CHEBI:57595"/>
    </ligand>
</feature>
<feature type="binding site" evidence="14">
    <location>
        <position position="274"/>
    </location>
    <ligand>
        <name>L-histidine</name>
        <dbReference type="ChEBI" id="CHEBI:57595"/>
    </ligand>
</feature>
<evidence type="ECO:0000256" key="8">
    <source>
        <dbReference type="ARBA" id="ARBA00022840"/>
    </source>
</evidence>
<accession>A0A6J4UWE9</accession>
<dbReference type="Pfam" id="PF13393">
    <property type="entry name" value="tRNA-synt_His"/>
    <property type="match status" value="1"/>
</dbReference>
<evidence type="ECO:0000256" key="2">
    <source>
        <dbReference type="ARBA" id="ARBA00004667"/>
    </source>
</evidence>
<dbReference type="GO" id="GO:0005829">
    <property type="term" value="C:cytosol"/>
    <property type="evidence" value="ECO:0007669"/>
    <property type="project" value="TreeGrafter"/>
</dbReference>
<dbReference type="PANTHER" id="PTHR11476">
    <property type="entry name" value="HISTIDYL-TRNA SYNTHETASE"/>
    <property type="match status" value="1"/>
</dbReference>
<dbReference type="PANTHER" id="PTHR11476:SF7">
    <property type="entry name" value="HISTIDINE--TRNA LIGASE"/>
    <property type="match status" value="1"/>
</dbReference>
<dbReference type="InterPro" id="IPR045864">
    <property type="entry name" value="aa-tRNA-synth_II/BPL/LPL"/>
</dbReference>
<feature type="binding site" evidence="14">
    <location>
        <begin position="278"/>
        <end position="279"/>
    </location>
    <ligand>
        <name>L-histidine</name>
        <dbReference type="ChEBI" id="CHEBI:57595"/>
    </ligand>
</feature>
<dbReference type="EC" id="6.1.1.21" evidence="13"/>
<evidence type="ECO:0000256" key="5">
    <source>
        <dbReference type="ARBA" id="ARBA00022490"/>
    </source>
</evidence>
<keyword evidence="10 13" id="KW-0030">Aminoacyl-tRNA synthetase</keyword>
<feature type="binding site" evidence="14">
    <location>
        <begin position="80"/>
        <end position="82"/>
    </location>
    <ligand>
        <name>L-histidine</name>
        <dbReference type="ChEBI" id="CHEBI:57595"/>
    </ligand>
</feature>